<dbReference type="AlphaFoldDB" id="A0A0F9JKU6"/>
<accession>A0A0F9JKU6</accession>
<name>A0A0F9JKU6_9ZZZZ</name>
<protein>
    <submittedName>
        <fullName evidence="1">Uncharacterized protein</fullName>
    </submittedName>
</protein>
<feature type="non-terminal residue" evidence="1">
    <location>
        <position position="138"/>
    </location>
</feature>
<gene>
    <name evidence="1" type="ORF">LCGC14_1440510</name>
</gene>
<proteinExistence type="predicted"/>
<organism evidence="1">
    <name type="scientific">marine sediment metagenome</name>
    <dbReference type="NCBI Taxonomy" id="412755"/>
    <lineage>
        <taxon>unclassified sequences</taxon>
        <taxon>metagenomes</taxon>
        <taxon>ecological metagenomes</taxon>
    </lineage>
</organism>
<comment type="caution">
    <text evidence="1">The sequence shown here is derived from an EMBL/GenBank/DDBJ whole genome shotgun (WGS) entry which is preliminary data.</text>
</comment>
<sequence>MGRGDYLAATANYDMFKLKMLPELLSEFVEGMVTAGSYSQPYRVDIGKYWPGLRLIELAEDLVPGEFWAKNQDDRMWGRIILRSADAKAGLESATAKAAWLDELGQKEFTLEAWEATLRRLSLSQGRVLGTTSLYHWG</sequence>
<dbReference type="EMBL" id="LAZR01009813">
    <property type="protein sequence ID" value="KKM70469.1"/>
    <property type="molecule type" value="Genomic_DNA"/>
</dbReference>
<reference evidence="1" key="1">
    <citation type="journal article" date="2015" name="Nature">
        <title>Complex archaea that bridge the gap between prokaryotes and eukaryotes.</title>
        <authorList>
            <person name="Spang A."/>
            <person name="Saw J.H."/>
            <person name="Jorgensen S.L."/>
            <person name="Zaremba-Niedzwiedzka K."/>
            <person name="Martijn J."/>
            <person name="Lind A.E."/>
            <person name="van Eijk R."/>
            <person name="Schleper C."/>
            <person name="Guy L."/>
            <person name="Ettema T.J."/>
        </authorList>
    </citation>
    <scope>NUCLEOTIDE SEQUENCE</scope>
</reference>
<evidence type="ECO:0000313" key="1">
    <source>
        <dbReference type="EMBL" id="KKM70469.1"/>
    </source>
</evidence>